<name>A0A0G4FMN2_VITBC</name>
<evidence type="ECO:0000313" key="2">
    <source>
        <dbReference type="EMBL" id="CEM15498.1"/>
    </source>
</evidence>
<feature type="signal peptide" evidence="1">
    <location>
        <begin position="1"/>
        <end position="20"/>
    </location>
</feature>
<dbReference type="Gene3D" id="2.60.15.10">
    <property type="entry name" value="F0F1 ATP synthase delta/epsilon subunit, N-terminal"/>
    <property type="match status" value="1"/>
</dbReference>
<dbReference type="VEuPathDB" id="CryptoDB:Vbra_15757"/>
<feature type="chain" id="PRO_5005188989" evidence="1">
    <location>
        <begin position="21"/>
        <end position="206"/>
    </location>
</feature>
<sequence>MKLVWLVICLAAAPLGLAHAFAPSQAFLQTPPGSAAGRYMRRSISPLRMSASSRSEPLQFWLVVRELGTYRFEASRVVLPLKEVGDIEVLPGHEPVLLTLDDIGVLRVEGKPLGTALGGAKLYNNAGDLYSAVVSNGGAVVGPGYVMAFVEDVSDIQGWDEAKARSNYNDMVKKMGSGEGGPDEDPMLEVKTARTFLRAVAPGVQF</sequence>
<evidence type="ECO:0000256" key="1">
    <source>
        <dbReference type="SAM" id="SignalP"/>
    </source>
</evidence>
<organism evidence="2 3">
    <name type="scientific">Vitrella brassicaformis (strain CCMP3155)</name>
    <dbReference type="NCBI Taxonomy" id="1169540"/>
    <lineage>
        <taxon>Eukaryota</taxon>
        <taxon>Sar</taxon>
        <taxon>Alveolata</taxon>
        <taxon>Colpodellida</taxon>
        <taxon>Vitrellaceae</taxon>
        <taxon>Vitrella</taxon>
    </lineage>
</organism>
<dbReference type="Proteomes" id="UP000041254">
    <property type="component" value="Unassembled WGS sequence"/>
</dbReference>
<protein>
    <submittedName>
        <fullName evidence="2">Uncharacterized protein</fullName>
    </submittedName>
</protein>
<accession>A0A0G4FMN2</accession>
<dbReference type="AlphaFoldDB" id="A0A0G4FMN2"/>
<gene>
    <name evidence="2" type="ORF">Vbra_15757</name>
</gene>
<dbReference type="InParanoid" id="A0A0G4FMN2"/>
<dbReference type="EMBL" id="CDMY01000466">
    <property type="protein sequence ID" value="CEM15498.1"/>
    <property type="molecule type" value="Genomic_DNA"/>
</dbReference>
<evidence type="ECO:0000313" key="3">
    <source>
        <dbReference type="Proteomes" id="UP000041254"/>
    </source>
</evidence>
<proteinExistence type="predicted"/>
<dbReference type="InterPro" id="IPR036771">
    <property type="entry name" value="ATPsynth_dsu/esu_N"/>
</dbReference>
<keyword evidence="1" id="KW-0732">Signal</keyword>
<keyword evidence="3" id="KW-1185">Reference proteome</keyword>
<reference evidence="2 3" key="1">
    <citation type="submission" date="2014-11" db="EMBL/GenBank/DDBJ databases">
        <authorList>
            <person name="Zhu J."/>
            <person name="Qi W."/>
            <person name="Song R."/>
        </authorList>
    </citation>
    <scope>NUCLEOTIDE SEQUENCE [LARGE SCALE GENOMIC DNA]</scope>
</reference>